<evidence type="ECO:0000256" key="3">
    <source>
        <dbReference type="ARBA" id="ARBA00022553"/>
    </source>
</evidence>
<keyword evidence="7" id="KW-0067">ATP-binding</keyword>
<name>A0A372M7F7_9ACTN</name>
<feature type="transmembrane region" description="Helical" evidence="9">
    <location>
        <begin position="99"/>
        <end position="116"/>
    </location>
</feature>
<protein>
    <recommendedName>
        <fullName evidence="2">histidine kinase</fullName>
        <ecNumber evidence="2">2.7.13.3</ecNumber>
    </recommendedName>
</protein>
<dbReference type="OrthoDB" id="227596at2"/>
<gene>
    <name evidence="11" type="ORF">DY218_09490</name>
</gene>
<dbReference type="SUPFAM" id="SSF55874">
    <property type="entry name" value="ATPase domain of HSP90 chaperone/DNA topoisomerase II/histidine kinase"/>
    <property type="match status" value="1"/>
</dbReference>
<feature type="domain" description="Signal transduction histidine kinase subgroup 3 dimerisation and phosphoacceptor" evidence="10">
    <location>
        <begin position="169"/>
        <end position="234"/>
    </location>
</feature>
<keyword evidence="8" id="KW-0902">Two-component regulatory system</keyword>
<evidence type="ECO:0000256" key="4">
    <source>
        <dbReference type="ARBA" id="ARBA00022679"/>
    </source>
</evidence>
<dbReference type="Gene3D" id="1.20.5.1930">
    <property type="match status" value="1"/>
</dbReference>
<feature type="transmembrane region" description="Helical" evidence="9">
    <location>
        <begin position="40"/>
        <end position="58"/>
    </location>
</feature>
<dbReference type="Pfam" id="PF07730">
    <property type="entry name" value="HisKA_3"/>
    <property type="match status" value="1"/>
</dbReference>
<comment type="catalytic activity">
    <reaction evidence="1">
        <text>ATP + protein L-histidine = ADP + protein N-phospho-L-histidine.</text>
        <dbReference type="EC" id="2.7.13.3"/>
    </reaction>
</comment>
<dbReference type="EC" id="2.7.13.3" evidence="2"/>
<evidence type="ECO:0000256" key="1">
    <source>
        <dbReference type="ARBA" id="ARBA00000085"/>
    </source>
</evidence>
<keyword evidence="9" id="KW-0472">Membrane</keyword>
<dbReference type="GO" id="GO:0000155">
    <property type="term" value="F:phosphorelay sensor kinase activity"/>
    <property type="evidence" value="ECO:0007669"/>
    <property type="project" value="InterPro"/>
</dbReference>
<dbReference type="EMBL" id="QUAK01000051">
    <property type="protein sequence ID" value="RFU86874.1"/>
    <property type="molecule type" value="Genomic_DNA"/>
</dbReference>
<keyword evidence="3" id="KW-0597">Phosphoprotein</keyword>
<evidence type="ECO:0000259" key="10">
    <source>
        <dbReference type="Pfam" id="PF07730"/>
    </source>
</evidence>
<evidence type="ECO:0000256" key="6">
    <source>
        <dbReference type="ARBA" id="ARBA00022777"/>
    </source>
</evidence>
<dbReference type="GO" id="GO:0016020">
    <property type="term" value="C:membrane"/>
    <property type="evidence" value="ECO:0007669"/>
    <property type="project" value="InterPro"/>
</dbReference>
<keyword evidence="9" id="KW-1133">Transmembrane helix</keyword>
<dbReference type="InterPro" id="IPR011712">
    <property type="entry name" value="Sig_transdc_His_kin_sub3_dim/P"/>
</dbReference>
<keyword evidence="6 11" id="KW-0418">Kinase</keyword>
<dbReference type="GO" id="GO:0046983">
    <property type="term" value="F:protein dimerization activity"/>
    <property type="evidence" value="ECO:0007669"/>
    <property type="project" value="InterPro"/>
</dbReference>
<dbReference type="CDD" id="cd16917">
    <property type="entry name" value="HATPase_UhpB-NarQ-NarX-like"/>
    <property type="match status" value="1"/>
</dbReference>
<organism evidence="11 12">
    <name type="scientific">Streptomyces triticagri</name>
    <dbReference type="NCBI Taxonomy" id="2293568"/>
    <lineage>
        <taxon>Bacteria</taxon>
        <taxon>Bacillati</taxon>
        <taxon>Actinomycetota</taxon>
        <taxon>Actinomycetes</taxon>
        <taxon>Kitasatosporales</taxon>
        <taxon>Streptomycetaceae</taxon>
        <taxon>Streptomyces</taxon>
    </lineage>
</organism>
<accession>A0A372M7F7</accession>
<feature type="transmembrane region" description="Helical" evidence="9">
    <location>
        <begin position="128"/>
        <end position="145"/>
    </location>
</feature>
<dbReference type="Gene3D" id="3.30.565.10">
    <property type="entry name" value="Histidine kinase-like ATPase, C-terminal domain"/>
    <property type="match status" value="1"/>
</dbReference>
<dbReference type="GO" id="GO:0005524">
    <property type="term" value="F:ATP binding"/>
    <property type="evidence" value="ECO:0007669"/>
    <property type="project" value="UniProtKB-KW"/>
</dbReference>
<evidence type="ECO:0000256" key="9">
    <source>
        <dbReference type="SAM" id="Phobius"/>
    </source>
</evidence>
<dbReference type="InterPro" id="IPR036890">
    <property type="entry name" value="HATPase_C_sf"/>
</dbReference>
<dbReference type="PANTHER" id="PTHR24421">
    <property type="entry name" value="NITRATE/NITRITE SENSOR PROTEIN NARX-RELATED"/>
    <property type="match status" value="1"/>
</dbReference>
<keyword evidence="9" id="KW-0812">Transmembrane</keyword>
<evidence type="ECO:0000256" key="5">
    <source>
        <dbReference type="ARBA" id="ARBA00022741"/>
    </source>
</evidence>
<sequence length="383" mass="40350">MRTPRTRRDWYADIGFFLFAAAFAVLSADSVHLDEDMSRQALVVDQVVGALGCAAVFLRRRWPVQLALALLVLGNPFHFMGGATVVAMFTVAAHRPLRSTAWVSAAVAVPFVLFLARNPQTDDPRTGSALTYFALIAGSIGWGLYVRKRRQLIASVEERAAAEAGRLAREEIAREMHDVLAHRLSLLSVHAGALEFNQDASKAEVRQAAGVIRDSAHRALQDLREVIGVLRAPSVGGAGGTGRPQPTLRDIDRLVAESREAGADVTYRGPECGTGTLAAAAERAAYRVVQEGLTNARKHAPGERVTVTVSGGPGEGLTVEVANPVADGSGAGIPGAGQGLIGLGERAALAGGQLQHGPEDGTFVLRARLPWDGAPADAPDESA</sequence>
<reference evidence="11 12" key="1">
    <citation type="submission" date="2018-08" db="EMBL/GenBank/DDBJ databases">
        <title>Isolation, diversity and antifungal activity of Actinobacteria from wheat.</title>
        <authorList>
            <person name="Han C."/>
        </authorList>
    </citation>
    <scope>NUCLEOTIDE SEQUENCE [LARGE SCALE GENOMIC DNA]</scope>
    <source>
        <strain evidence="11 12">NEAU-YY421</strain>
    </source>
</reference>
<dbReference type="PANTHER" id="PTHR24421:SF10">
    <property type="entry name" value="NITRATE_NITRITE SENSOR PROTEIN NARQ"/>
    <property type="match status" value="1"/>
</dbReference>
<keyword evidence="5" id="KW-0547">Nucleotide-binding</keyword>
<dbReference type="InterPro" id="IPR050482">
    <property type="entry name" value="Sensor_HK_TwoCompSys"/>
</dbReference>
<evidence type="ECO:0000256" key="7">
    <source>
        <dbReference type="ARBA" id="ARBA00022840"/>
    </source>
</evidence>
<feature type="transmembrane region" description="Helical" evidence="9">
    <location>
        <begin position="70"/>
        <end position="93"/>
    </location>
</feature>
<keyword evidence="4" id="KW-0808">Transferase</keyword>
<evidence type="ECO:0000256" key="2">
    <source>
        <dbReference type="ARBA" id="ARBA00012438"/>
    </source>
</evidence>
<evidence type="ECO:0000256" key="8">
    <source>
        <dbReference type="ARBA" id="ARBA00023012"/>
    </source>
</evidence>
<dbReference type="AlphaFoldDB" id="A0A372M7F7"/>
<dbReference type="Proteomes" id="UP000263094">
    <property type="component" value="Unassembled WGS sequence"/>
</dbReference>
<keyword evidence="12" id="KW-1185">Reference proteome</keyword>
<evidence type="ECO:0000313" key="12">
    <source>
        <dbReference type="Proteomes" id="UP000263094"/>
    </source>
</evidence>
<proteinExistence type="predicted"/>
<evidence type="ECO:0000313" key="11">
    <source>
        <dbReference type="EMBL" id="RFU86874.1"/>
    </source>
</evidence>
<comment type="caution">
    <text evidence="11">The sequence shown here is derived from an EMBL/GenBank/DDBJ whole genome shotgun (WGS) entry which is preliminary data.</text>
</comment>